<dbReference type="EMBL" id="CP120682">
    <property type="protein sequence ID" value="WKN36972.1"/>
    <property type="molecule type" value="Genomic_DNA"/>
</dbReference>
<organism evidence="1">
    <name type="scientific">Roseihalotalea indica</name>
    <dbReference type="NCBI Taxonomy" id="2867963"/>
    <lineage>
        <taxon>Bacteria</taxon>
        <taxon>Pseudomonadati</taxon>
        <taxon>Bacteroidota</taxon>
        <taxon>Cytophagia</taxon>
        <taxon>Cytophagales</taxon>
        <taxon>Catalimonadaceae</taxon>
        <taxon>Roseihalotalea</taxon>
    </lineage>
</organism>
<reference evidence="1" key="2">
    <citation type="journal article" date="2024" name="Antonie Van Leeuwenhoek">
        <title>Roseihalotalea indica gen. nov., sp. nov., a halophilic Bacteroidetes from mesopelagic Southwest Indian Ocean with higher carbohydrate metabolic potential.</title>
        <authorList>
            <person name="Chen B."/>
            <person name="Zhang M."/>
            <person name="Lin D."/>
            <person name="Ye J."/>
            <person name="Tang K."/>
        </authorList>
    </citation>
    <scope>NUCLEOTIDE SEQUENCE</scope>
    <source>
        <strain evidence="1">TK19036</strain>
    </source>
</reference>
<gene>
    <name evidence="1" type="ORF">K4G66_31895</name>
</gene>
<protein>
    <submittedName>
        <fullName evidence="1">Uncharacterized protein</fullName>
    </submittedName>
</protein>
<proteinExistence type="predicted"/>
<accession>A0AA49JIV0</accession>
<reference evidence="1" key="1">
    <citation type="journal article" date="2023" name="Comput. Struct. Biotechnol. J.">
        <title>Discovery of a novel marine Bacteroidetes with a rich repertoire of carbohydrate-active enzymes.</title>
        <authorList>
            <person name="Chen B."/>
            <person name="Liu G."/>
            <person name="Chen Q."/>
            <person name="Wang H."/>
            <person name="Liu L."/>
            <person name="Tang K."/>
        </authorList>
    </citation>
    <scope>NUCLEOTIDE SEQUENCE</scope>
    <source>
        <strain evidence="1">TK19036</strain>
    </source>
</reference>
<evidence type="ECO:0000313" key="1">
    <source>
        <dbReference type="EMBL" id="WKN36972.1"/>
    </source>
</evidence>
<name>A0AA49JIV0_9BACT</name>
<dbReference type="AlphaFoldDB" id="A0AA49JIV0"/>
<sequence>MKTILLFDDAVSGHKYAFAKLFTKYLLRLNFNVILLLPEKTEQIKMELAESEGALVEALHPVNFTIKRPPRFNVHKKINPVLNCLFLWFKTKSAIRAAEKKCQLKVNTVFFCWLDHYLTNYLPHRLLDVIFPYPWSGLYFHPWYLFNTDYDKVSISSIDNGLRAKKCIGCGVHDETLRIKLQKRIQKPVLYFPEIADGSPPLANYKVAEQLRAKAGGKPIVGLIGLARRKGLLHLVDVISADAKKGFFYFLAGKVPYHDYSAEEQRKIRNFLDQAPGNVYYFPDYIPEGSAINALISAFEIMYIVYDEFKSSSNFLTKAAIFKKLSVGSNAYWIGENIQQYSLGFTVSGKNPSETLMTFIKIAEKKHQLYPQWEEFLSLNGEEQLQATFARLLA</sequence>